<dbReference type="SMART" id="SM00382">
    <property type="entry name" value="AAA"/>
    <property type="match status" value="2"/>
</dbReference>
<keyword evidence="5" id="KW-0812">Transmembrane</keyword>
<keyword evidence="8" id="KW-1185">Reference proteome</keyword>
<keyword evidence="7" id="KW-0131">Cell cycle</keyword>
<dbReference type="InterPro" id="IPR003593">
    <property type="entry name" value="AAA+_ATPase"/>
</dbReference>
<feature type="domain" description="FtsK" evidence="6">
    <location>
        <begin position="493"/>
        <end position="685"/>
    </location>
</feature>
<evidence type="ECO:0000256" key="4">
    <source>
        <dbReference type="SAM" id="Coils"/>
    </source>
</evidence>
<feature type="binding site" evidence="3">
    <location>
        <begin position="1256"/>
        <end position="1263"/>
    </location>
    <ligand>
        <name>ATP</name>
        <dbReference type="ChEBI" id="CHEBI:30616"/>
    </ligand>
</feature>
<reference evidence="7 8" key="1">
    <citation type="submission" date="2021-03" db="EMBL/GenBank/DDBJ databases">
        <authorList>
            <person name="Grouzdev D.S."/>
        </authorList>
    </citation>
    <scope>NUCLEOTIDE SEQUENCE [LARGE SCALE GENOMIC DNA]</scope>
    <source>
        <strain evidence="7 8">M50-1</strain>
    </source>
</reference>
<gene>
    <name evidence="7" type="ORF">EYB53_016405</name>
</gene>
<evidence type="ECO:0000256" key="5">
    <source>
        <dbReference type="SAM" id="Phobius"/>
    </source>
</evidence>
<dbReference type="PANTHER" id="PTHR22683">
    <property type="entry name" value="SPORULATION PROTEIN RELATED"/>
    <property type="match status" value="1"/>
</dbReference>
<keyword evidence="1 3" id="KW-0547">Nucleotide-binding</keyword>
<name>A0ABS4DCX6_9CHLR</name>
<feature type="transmembrane region" description="Helical" evidence="5">
    <location>
        <begin position="56"/>
        <end position="76"/>
    </location>
</feature>
<proteinExistence type="predicted"/>
<organism evidence="7 8">
    <name type="scientific">Candidatus Chloroploca mongolica</name>
    <dbReference type="NCBI Taxonomy" id="2528176"/>
    <lineage>
        <taxon>Bacteria</taxon>
        <taxon>Bacillati</taxon>
        <taxon>Chloroflexota</taxon>
        <taxon>Chloroflexia</taxon>
        <taxon>Chloroflexales</taxon>
        <taxon>Chloroflexineae</taxon>
        <taxon>Oscillochloridaceae</taxon>
        <taxon>Candidatus Chloroploca</taxon>
    </lineage>
</organism>
<evidence type="ECO:0000313" key="8">
    <source>
        <dbReference type="Proteomes" id="UP001193081"/>
    </source>
</evidence>
<feature type="binding site" evidence="3">
    <location>
        <begin position="513"/>
        <end position="520"/>
    </location>
    <ligand>
        <name>ATP</name>
        <dbReference type="ChEBI" id="CHEBI:30616"/>
    </ligand>
</feature>
<accession>A0ABS4DCX6</accession>
<keyword evidence="4" id="KW-0175">Coiled coil</keyword>
<dbReference type="EMBL" id="SIJK02000031">
    <property type="protein sequence ID" value="MBP1467296.1"/>
    <property type="molecule type" value="Genomic_DNA"/>
</dbReference>
<dbReference type="GO" id="GO:0051301">
    <property type="term" value="P:cell division"/>
    <property type="evidence" value="ECO:0007669"/>
    <property type="project" value="UniProtKB-KW"/>
</dbReference>
<dbReference type="InterPro" id="IPR050206">
    <property type="entry name" value="FtsK/SpoIIIE/SftA"/>
</dbReference>
<evidence type="ECO:0000259" key="6">
    <source>
        <dbReference type="PROSITE" id="PS50901"/>
    </source>
</evidence>
<sequence length="1488" mass="165386">MTFATAEKVGDVDLAASGGSHEQPITLFNRPPRILRTLPDDEINIPGPPQEPTMRGGMRLISILIPLISSLIYLGIAGARSSTGGAGAMLSALPIVVIGMLTGGAAFYTYRQQKREYEAALVTYRETYQAALEKIRRQLQQLERQQRSYYEENDPDLKTLLQIAYGEINKKSEPVPSSRLWERRPEDTDFLAVRIGRGDRPTSVTIKPPSVNAYTKDVEESLLIADQFRLVRDVPVSLNLRTVGSIGIAGPDGRTLNLLQALIWQLVIHHSSSEVRIAAFWDATFDDSWDWLRYLPHTRPLDGDESYRLLARYDRNPEDSVRVLSAVSKELKRRREDDQRGQRPYLVVILSSYLLHREDHPLFAQLITARTADISAICLVPEVRDVPSECGGYIDLVHGGSPEHARLGVAGKGGGYSIFKADMATTEQSRELALRIAPVELADTDGGREMPRNVPLLSLLGIPDAATYDPQTLWAKAPTDSWHPVPVGAQGAGVPMEINLNEGIHGVHGMIAGATGAGKSELLLSFLMALAIRHHPDRLNFLLIDFKGGATFRDLETLPHTAGMVTDLSGFMAERALIAMNSELDRRKRLLSAKGVPNIKSYRRAGFDQRGEPLPNLFIAIDEFDEMIRDYPQFQDELIRVGKQGRSLGVHLLFATQQPSLIKEGLQNNLSYWMSLRVNSKDDSRTMLGTPDAAQLGTDTPGRGFLRDKNSGVRVFQSALITSTYRQVTGRSTNEFDLTGHLRINTSETRAQQMFEVELDDLVNQLKTTLTENGRNKLLEASIASMCKQFNELFDREATDTELKEQHRATRTAIDLFLQALHQLSYDPKEMSEAEAIDHQINLASRKLIALLMGNREQISEIRLIARHMVQAQGARYAAQKYRIWEEPLPATLPLAELMQRSGGKSNWLDVPFGVVDQPELACHDLLTTDLAGAGGNLLALGASGSGKTTLLQTIMLALAHTLSPTDLWFYVIDSTGAGIGLQGKLPHLAHVLGPRQHLLIERMFVELQNQLEDRRTMFQQQGVASLSQYRERYSRQPDGLQPPPPALVIVIDNLAEVTNQNELVLETLKTFMRESRAYGIYFLVSAYTMREVGSLLANFETRIALRLNSDDDSASLIGKDYASKLIKPDQPGRAFLRGTPRPIEVQLALPALRSRKVAADVDVQAEEKEVAYSDLVEELQRSADLVRTTWQHIMASGDPRKPEGLRLLPPTVEVGTLLTQLPPDSSPTIPLAIESASLQPLLWSLEQNAHLLITGGLRNGKRSLLRTLMLAATRRMALDDFEFVLVDYSMRALRDLAELPQVRTFTELTLANKEIRDITVVTEKDEFLAVLQKLTGELAERLNLLRRGLPITRRTIVIIHNWDLVAQDNPMTTAFDPFVRRGSDVGLHCVISYTDPMSLNSGTLLRAVRASAIEVISGRPPSDSAPYALPITKRFKSVLASEMPPGRGFVLETGQPARLVQLAYASPEYVREELKRVGTASHHPVAQ</sequence>
<dbReference type="Gene3D" id="3.40.50.300">
    <property type="entry name" value="P-loop containing nucleotide triphosphate hydrolases"/>
    <property type="match status" value="4"/>
</dbReference>
<evidence type="ECO:0000256" key="2">
    <source>
        <dbReference type="ARBA" id="ARBA00022840"/>
    </source>
</evidence>
<dbReference type="PROSITE" id="PS50901">
    <property type="entry name" value="FTSK"/>
    <property type="match status" value="3"/>
</dbReference>
<feature type="domain" description="FtsK" evidence="6">
    <location>
        <begin position="1239"/>
        <end position="1425"/>
    </location>
</feature>
<feature type="domain" description="FtsK" evidence="6">
    <location>
        <begin position="924"/>
        <end position="1115"/>
    </location>
</feature>
<keyword evidence="5" id="KW-0472">Membrane</keyword>
<protein>
    <submittedName>
        <fullName evidence="7">Cell division protein FtsK</fullName>
    </submittedName>
</protein>
<keyword evidence="2 3" id="KW-0067">ATP-binding</keyword>
<keyword evidence="7" id="KW-0132">Cell division</keyword>
<dbReference type="InterPro" id="IPR002543">
    <property type="entry name" value="FtsK_dom"/>
</dbReference>
<dbReference type="SUPFAM" id="SSF52540">
    <property type="entry name" value="P-loop containing nucleoside triphosphate hydrolases"/>
    <property type="match status" value="2"/>
</dbReference>
<dbReference type="PANTHER" id="PTHR22683:SF1">
    <property type="entry name" value="TYPE VII SECRETION SYSTEM PROTEIN ESSC"/>
    <property type="match status" value="1"/>
</dbReference>
<evidence type="ECO:0000256" key="3">
    <source>
        <dbReference type="PROSITE-ProRule" id="PRU00289"/>
    </source>
</evidence>
<evidence type="ECO:0000256" key="1">
    <source>
        <dbReference type="ARBA" id="ARBA00022741"/>
    </source>
</evidence>
<evidence type="ECO:0000313" key="7">
    <source>
        <dbReference type="EMBL" id="MBP1467296.1"/>
    </source>
</evidence>
<dbReference type="RefSeq" id="WP_135479502.1">
    <property type="nucleotide sequence ID" value="NZ_SIJK02000031.1"/>
</dbReference>
<dbReference type="Pfam" id="PF01580">
    <property type="entry name" value="FtsK_SpoIIIE"/>
    <property type="match status" value="3"/>
</dbReference>
<feature type="transmembrane region" description="Helical" evidence="5">
    <location>
        <begin position="88"/>
        <end position="110"/>
    </location>
</feature>
<dbReference type="InterPro" id="IPR027417">
    <property type="entry name" value="P-loop_NTPase"/>
</dbReference>
<comment type="caution">
    <text evidence="7">The sequence shown here is derived from an EMBL/GenBank/DDBJ whole genome shotgun (WGS) entry which is preliminary data.</text>
</comment>
<dbReference type="Proteomes" id="UP001193081">
    <property type="component" value="Unassembled WGS sequence"/>
</dbReference>
<keyword evidence="5" id="KW-1133">Transmembrane helix</keyword>
<feature type="coiled-coil region" evidence="4">
    <location>
        <begin position="114"/>
        <end position="152"/>
    </location>
</feature>
<feature type="binding site" evidence="3">
    <location>
        <begin position="942"/>
        <end position="949"/>
    </location>
    <ligand>
        <name>ATP</name>
        <dbReference type="ChEBI" id="CHEBI:30616"/>
    </ligand>
</feature>